<organism evidence="2 3">
    <name type="scientific">Caligus rogercresseyi</name>
    <name type="common">Sea louse</name>
    <dbReference type="NCBI Taxonomy" id="217165"/>
    <lineage>
        <taxon>Eukaryota</taxon>
        <taxon>Metazoa</taxon>
        <taxon>Ecdysozoa</taxon>
        <taxon>Arthropoda</taxon>
        <taxon>Crustacea</taxon>
        <taxon>Multicrustacea</taxon>
        <taxon>Hexanauplia</taxon>
        <taxon>Copepoda</taxon>
        <taxon>Siphonostomatoida</taxon>
        <taxon>Caligidae</taxon>
        <taxon>Caligus</taxon>
    </lineage>
</organism>
<proteinExistence type="predicted"/>
<dbReference type="EMBL" id="CP045904">
    <property type="protein sequence ID" value="QQP35982.1"/>
    <property type="molecule type" value="Genomic_DNA"/>
</dbReference>
<reference evidence="3" key="1">
    <citation type="submission" date="2021-01" db="EMBL/GenBank/DDBJ databases">
        <title>Caligus Genome Assembly.</title>
        <authorList>
            <person name="Gallardo-Escarate C."/>
        </authorList>
    </citation>
    <scope>NUCLEOTIDE SEQUENCE [LARGE SCALE GENOMIC DNA]</scope>
</reference>
<feature type="compositionally biased region" description="Pro residues" evidence="1">
    <location>
        <begin position="39"/>
        <end position="49"/>
    </location>
</feature>
<dbReference type="AlphaFoldDB" id="A0A7T8JUS9"/>
<feature type="region of interest" description="Disordered" evidence="1">
    <location>
        <begin position="20"/>
        <end position="49"/>
    </location>
</feature>
<gene>
    <name evidence="2" type="ORF">FKW44_020945</name>
</gene>
<protein>
    <submittedName>
        <fullName evidence="2">Uncharacterized protein</fullName>
    </submittedName>
</protein>
<dbReference type="Proteomes" id="UP000595437">
    <property type="component" value="Chromosome 15"/>
</dbReference>
<keyword evidence="3" id="KW-1185">Reference proteome</keyword>
<evidence type="ECO:0000313" key="2">
    <source>
        <dbReference type="EMBL" id="QQP35982.1"/>
    </source>
</evidence>
<evidence type="ECO:0000256" key="1">
    <source>
        <dbReference type="SAM" id="MobiDB-lite"/>
    </source>
</evidence>
<evidence type="ECO:0000313" key="3">
    <source>
        <dbReference type="Proteomes" id="UP000595437"/>
    </source>
</evidence>
<accession>A0A7T8JUS9</accession>
<name>A0A7T8JUS9_CALRO</name>
<sequence length="49" mass="5589">MQVEAKLKMRKTMVLMDLAEARLHPSTIPRTMTDRPTEPHPPPPPISQI</sequence>